<feature type="region of interest" description="Disordered" evidence="1">
    <location>
        <begin position="147"/>
        <end position="178"/>
    </location>
</feature>
<feature type="region of interest" description="Disordered" evidence="1">
    <location>
        <begin position="107"/>
        <end position="127"/>
    </location>
</feature>
<feature type="transmembrane region" description="Helical" evidence="2">
    <location>
        <begin position="237"/>
        <end position="263"/>
    </location>
</feature>
<accession>A0AAX4K2H7</accession>
<evidence type="ECO:0000313" key="4">
    <source>
        <dbReference type="Proteomes" id="UP001355207"/>
    </source>
</evidence>
<evidence type="ECO:0000313" key="3">
    <source>
        <dbReference type="EMBL" id="WWC91589.1"/>
    </source>
</evidence>
<dbReference type="GeneID" id="91097204"/>
<sequence length="264" mass="29323">MSNSLPHINTSSATTSNQSSNPIRQHRPRSSSLSLSIARSPSVLSSGLFFPPSQTVYDQPSKTDLEDEINKHANIYGIHPYATNNNNNQLRKIVSVGPGPTLSPIIGSNSEEDLSLPTSQENDHVRQYDTPNNVVDSINQHMRKYGINPQQQQQQQDENVNEFNSNRENGGLERPLASRKVSFPPHIRQQSLSLSRTTTRSGISIHSAEEDIEMDYQSNDLQQQYEGPFQPPDSKELFSIILSIIGVIVLAVAAGCTTIFDWVL</sequence>
<dbReference type="EMBL" id="CP144106">
    <property type="protein sequence ID" value="WWC91589.1"/>
    <property type="molecule type" value="Genomic_DNA"/>
</dbReference>
<keyword evidence="2" id="KW-0472">Membrane</keyword>
<dbReference type="AlphaFoldDB" id="A0AAX4K2H7"/>
<proteinExistence type="predicted"/>
<keyword evidence="4" id="KW-1185">Reference proteome</keyword>
<organism evidence="3 4">
    <name type="scientific">Kwoniella dendrophila CBS 6074</name>
    <dbReference type="NCBI Taxonomy" id="1295534"/>
    <lineage>
        <taxon>Eukaryota</taxon>
        <taxon>Fungi</taxon>
        <taxon>Dikarya</taxon>
        <taxon>Basidiomycota</taxon>
        <taxon>Agaricomycotina</taxon>
        <taxon>Tremellomycetes</taxon>
        <taxon>Tremellales</taxon>
        <taxon>Cryptococcaceae</taxon>
        <taxon>Kwoniella</taxon>
    </lineage>
</organism>
<feature type="region of interest" description="Disordered" evidence="1">
    <location>
        <begin position="1"/>
        <end position="35"/>
    </location>
</feature>
<keyword evidence="2" id="KW-0812">Transmembrane</keyword>
<name>A0AAX4K2H7_9TREE</name>
<evidence type="ECO:0000256" key="1">
    <source>
        <dbReference type="SAM" id="MobiDB-lite"/>
    </source>
</evidence>
<evidence type="ECO:0000256" key="2">
    <source>
        <dbReference type="SAM" id="Phobius"/>
    </source>
</evidence>
<keyword evidence="2" id="KW-1133">Transmembrane helix</keyword>
<feature type="compositionally biased region" description="Low complexity" evidence="1">
    <location>
        <begin position="9"/>
        <end position="21"/>
    </location>
</feature>
<protein>
    <submittedName>
        <fullName evidence="3">Uncharacterized protein</fullName>
    </submittedName>
</protein>
<gene>
    <name evidence="3" type="ORF">L201_006535</name>
</gene>
<dbReference type="RefSeq" id="XP_066078351.1">
    <property type="nucleotide sequence ID" value="XM_066222254.1"/>
</dbReference>
<feature type="compositionally biased region" description="Polar residues" evidence="1">
    <location>
        <begin position="157"/>
        <end position="168"/>
    </location>
</feature>
<dbReference type="Proteomes" id="UP001355207">
    <property type="component" value="Chromosome 9"/>
</dbReference>
<reference evidence="3 4" key="1">
    <citation type="submission" date="2024-01" db="EMBL/GenBank/DDBJ databases">
        <title>Comparative genomics of Cryptococcus and Kwoniella reveals pathogenesis evolution and contrasting modes of karyotype evolution via chromosome fusion or intercentromeric recombination.</title>
        <authorList>
            <person name="Coelho M.A."/>
            <person name="David-Palma M."/>
            <person name="Shea T."/>
            <person name="Bowers K."/>
            <person name="McGinley-Smith S."/>
            <person name="Mohammad A.W."/>
            <person name="Gnirke A."/>
            <person name="Yurkov A.M."/>
            <person name="Nowrousian M."/>
            <person name="Sun S."/>
            <person name="Cuomo C.A."/>
            <person name="Heitman J."/>
        </authorList>
    </citation>
    <scope>NUCLEOTIDE SEQUENCE [LARGE SCALE GENOMIC DNA]</scope>
    <source>
        <strain evidence="3 4">CBS 6074</strain>
    </source>
</reference>